<evidence type="ECO:0000313" key="2">
    <source>
        <dbReference type="EMBL" id="OGE79132.1"/>
    </source>
</evidence>
<dbReference type="STRING" id="1817824.A2751_05850"/>
<dbReference type="PANTHER" id="PTHR47163">
    <property type="entry name" value="DDE_TNP_IS1595 DOMAIN-CONTAINING PROTEIN"/>
    <property type="match status" value="1"/>
</dbReference>
<accession>A0A1F5NNN4</accession>
<dbReference type="EMBL" id="MFEK01000007">
    <property type="protein sequence ID" value="OGE79132.1"/>
    <property type="molecule type" value="Genomic_DNA"/>
</dbReference>
<evidence type="ECO:0000259" key="1">
    <source>
        <dbReference type="SMART" id="SM01126"/>
    </source>
</evidence>
<dbReference type="Pfam" id="PF12762">
    <property type="entry name" value="DDE_Tnp_IS1595"/>
    <property type="match status" value="1"/>
</dbReference>
<proteinExistence type="predicted"/>
<reference evidence="2 3" key="1">
    <citation type="journal article" date="2016" name="Nat. Commun.">
        <title>Thousands of microbial genomes shed light on interconnected biogeochemical processes in an aquifer system.</title>
        <authorList>
            <person name="Anantharaman K."/>
            <person name="Brown C.T."/>
            <person name="Hug L.A."/>
            <person name="Sharon I."/>
            <person name="Castelle C.J."/>
            <person name="Probst A.J."/>
            <person name="Thomas B.C."/>
            <person name="Singh A."/>
            <person name="Wilkins M.J."/>
            <person name="Karaoz U."/>
            <person name="Brodie E.L."/>
            <person name="Williams K.H."/>
            <person name="Hubbard S.S."/>
            <person name="Banfield J.F."/>
        </authorList>
    </citation>
    <scope>NUCLEOTIDE SEQUENCE [LARGE SCALE GENOMIC DNA]</scope>
</reference>
<sequence length="307" mass="35481">MNNIKPKTLIDFLANFKDETTCQRYFEEVRFRNGQYCAHCGHTTIYRFKDGKRFRCADCRRDFTIKTNTIFGESKIPLQKWFIAIYLLSTSKKGISSVQLAKQVGTTQKTAWFMDHRIREAMKQNKGQLFGTVEVDETYIGGKEKNKHFNKRAKGTQGRSTETKTPVMGLIQRGGKVKASVLENVSMKVIEQNIVDHVKPGSKIYTDDFLSYSRIKKLYPHEAVKHGKGEYVRAGGIHSNSVESFWAIFKRGYHGTYHKMSRKHLQRYVDEFVFRFNAKAVDFGETFSDMVMKVSASETLRYKALVK</sequence>
<gene>
    <name evidence="2" type="ORF">A2751_05850</name>
</gene>
<evidence type="ECO:0000313" key="3">
    <source>
        <dbReference type="Proteomes" id="UP000176864"/>
    </source>
</evidence>
<dbReference type="AlphaFoldDB" id="A0A1F5NNN4"/>
<comment type="caution">
    <text evidence="2">The sequence shown here is derived from an EMBL/GenBank/DDBJ whole genome shotgun (WGS) entry which is preliminary data.</text>
</comment>
<name>A0A1F5NNN4_9BACT</name>
<organism evidence="2 3">
    <name type="scientific">Candidatus Doudnabacteria bacterium RIFCSPHIGHO2_01_FULL_46_14</name>
    <dbReference type="NCBI Taxonomy" id="1817824"/>
    <lineage>
        <taxon>Bacteria</taxon>
        <taxon>Candidatus Doudnaibacteriota</taxon>
    </lineage>
</organism>
<dbReference type="PANTHER" id="PTHR47163:SF2">
    <property type="entry name" value="SI:DKEY-17M8.2"/>
    <property type="match status" value="1"/>
</dbReference>
<dbReference type="NCBIfam" id="NF033547">
    <property type="entry name" value="transpos_IS1595"/>
    <property type="match status" value="1"/>
</dbReference>
<dbReference type="SMART" id="SM01126">
    <property type="entry name" value="DDE_Tnp_IS1595"/>
    <property type="match status" value="1"/>
</dbReference>
<feature type="domain" description="ISXO2-like transposase" evidence="1">
    <location>
        <begin position="128"/>
        <end position="277"/>
    </location>
</feature>
<dbReference type="InterPro" id="IPR053164">
    <property type="entry name" value="IS1016-like_transposase"/>
</dbReference>
<dbReference type="InterPro" id="IPR024442">
    <property type="entry name" value="Transposase_Zn_ribbon"/>
</dbReference>
<protein>
    <recommendedName>
        <fullName evidence="1">ISXO2-like transposase domain-containing protein</fullName>
    </recommendedName>
</protein>
<dbReference type="Pfam" id="PF12760">
    <property type="entry name" value="Zn_ribbon_IS1595"/>
    <property type="match status" value="1"/>
</dbReference>
<dbReference type="Proteomes" id="UP000176864">
    <property type="component" value="Unassembled WGS sequence"/>
</dbReference>
<dbReference type="InterPro" id="IPR024445">
    <property type="entry name" value="Tnp_ISXO2-like"/>
</dbReference>